<protein>
    <recommendedName>
        <fullName evidence="1">HTH cro/C1-type domain-containing protein</fullName>
    </recommendedName>
</protein>
<evidence type="ECO:0000259" key="1">
    <source>
        <dbReference type="PROSITE" id="PS50943"/>
    </source>
</evidence>
<accession>A0A0X3ASN1</accession>
<dbReference type="EMBL" id="FCOR01000028">
    <property type="protein sequence ID" value="CVK17233.1"/>
    <property type="molecule type" value="Genomic_DNA"/>
</dbReference>
<evidence type="ECO:0000313" key="2">
    <source>
        <dbReference type="EMBL" id="CVK17233.1"/>
    </source>
</evidence>
<keyword evidence="3" id="KW-1185">Reference proteome</keyword>
<dbReference type="Proteomes" id="UP000182761">
    <property type="component" value="Unassembled WGS sequence"/>
</dbReference>
<reference evidence="2 3" key="1">
    <citation type="submission" date="2016-01" db="EMBL/GenBank/DDBJ databases">
        <authorList>
            <person name="McClelland M."/>
            <person name="Jain A."/>
            <person name="Saraogi P."/>
            <person name="Mendelson R."/>
            <person name="Westerman R."/>
            <person name="SanMiguel P."/>
            <person name="Csonka L."/>
        </authorList>
    </citation>
    <scope>NUCLEOTIDE SEQUENCE [LARGE SCALE GENOMIC DNA]</scope>
    <source>
        <strain evidence="2 3">R-53146</strain>
    </source>
</reference>
<feature type="domain" description="HTH cro/C1-type" evidence="1">
    <location>
        <begin position="27"/>
        <end position="82"/>
    </location>
</feature>
<dbReference type="STRING" id="1586267.GCA_001418685_02099"/>
<organism evidence="2 3">
    <name type="scientific">Apibacter mensalis</name>
    <dbReference type="NCBI Taxonomy" id="1586267"/>
    <lineage>
        <taxon>Bacteria</taxon>
        <taxon>Pseudomonadati</taxon>
        <taxon>Bacteroidota</taxon>
        <taxon>Flavobacteriia</taxon>
        <taxon>Flavobacteriales</taxon>
        <taxon>Weeksellaceae</taxon>
        <taxon>Apibacter</taxon>
    </lineage>
</organism>
<dbReference type="InterPro" id="IPR001387">
    <property type="entry name" value="Cro/C1-type_HTH"/>
</dbReference>
<dbReference type="InterPro" id="IPR010982">
    <property type="entry name" value="Lambda_DNA-bd_dom_sf"/>
</dbReference>
<dbReference type="OrthoDB" id="9796786at2"/>
<dbReference type="RefSeq" id="WP_055426387.1">
    <property type="nucleotide sequence ID" value="NZ_FCOR01000028.1"/>
</dbReference>
<name>A0A0X3ASN1_9FLAO</name>
<proteinExistence type="predicted"/>
<evidence type="ECO:0000313" key="3">
    <source>
        <dbReference type="Proteomes" id="UP000182761"/>
    </source>
</evidence>
<gene>
    <name evidence="2" type="ORF">Ga0061079_1282</name>
</gene>
<dbReference type="AlphaFoldDB" id="A0A0X3ASN1"/>
<dbReference type="GO" id="GO:0003677">
    <property type="term" value="F:DNA binding"/>
    <property type="evidence" value="ECO:0007669"/>
    <property type="project" value="InterPro"/>
</dbReference>
<sequence>MDKLDINKFLANTFSNKIEQLDLELLFKEKAKSYGLNFTQAGELLNIERKALIPILNGTAQNPSPVNLLKISDFLEIDIKTVLASLVKSSESVSKLEQARDASFVAKNFDVDRLYSEGFLSSKKDTEKILDRILNFFGFTSVVEYLEFKDKINLVLYSKSKRNFVDKMRNFSVESAYRIFELISNPNQYKREELIELLPKIKPYCQDIEKGLYTVCRALFSHGITVIFQKHLTTSQYRGATFFVNGKPCIVITDLRKNYVTIWFALLHELYHVLFDEEEIKREGYHLTGEVQLTLVDEKAADSFASDFFVDDAEFRYIKPHIKSNLLVNNFAKKIRVHPAFIYSKFQFYMQDVENKIYWGAFNQYFPDYKKAVSKLNPISWREDYSILSIVEDLKQIFEIQINEKN</sequence>
<dbReference type="Gene3D" id="1.10.260.40">
    <property type="entry name" value="lambda repressor-like DNA-binding domains"/>
    <property type="match status" value="1"/>
</dbReference>
<dbReference type="SUPFAM" id="SSF47413">
    <property type="entry name" value="lambda repressor-like DNA-binding domains"/>
    <property type="match status" value="1"/>
</dbReference>
<dbReference type="PROSITE" id="PS50943">
    <property type="entry name" value="HTH_CROC1"/>
    <property type="match status" value="1"/>
</dbReference>